<dbReference type="EMBL" id="BMGI01000004">
    <property type="protein sequence ID" value="GGD39448.1"/>
    <property type="molecule type" value="Genomic_DNA"/>
</dbReference>
<accession>A0ABQ1QS71</accession>
<reference evidence="3" key="1">
    <citation type="journal article" date="2019" name="Int. J. Syst. Evol. Microbiol.">
        <title>The Global Catalogue of Microorganisms (GCM) 10K type strain sequencing project: providing services to taxonomists for standard genome sequencing and annotation.</title>
        <authorList>
            <consortium name="The Broad Institute Genomics Platform"/>
            <consortium name="The Broad Institute Genome Sequencing Center for Infectious Disease"/>
            <person name="Wu L."/>
            <person name="Ma J."/>
        </authorList>
    </citation>
    <scope>NUCLEOTIDE SEQUENCE [LARGE SCALE GENOMIC DNA]</scope>
    <source>
        <strain evidence="3">CGMCC 1.12922</strain>
    </source>
</reference>
<dbReference type="SUPFAM" id="SSF54913">
    <property type="entry name" value="GlnB-like"/>
    <property type="match status" value="1"/>
</dbReference>
<evidence type="ECO:0000313" key="2">
    <source>
        <dbReference type="EMBL" id="GGD39448.1"/>
    </source>
</evidence>
<proteinExistence type="predicted"/>
<dbReference type="Pfam" id="PF00543">
    <property type="entry name" value="P-II"/>
    <property type="match status" value="1"/>
</dbReference>
<name>A0ABQ1QS71_9RHOB</name>
<protein>
    <recommendedName>
        <fullName evidence="1">Nitrogen regulatory protein P-II</fullName>
    </recommendedName>
</protein>
<dbReference type="Gene3D" id="3.30.70.120">
    <property type="match status" value="1"/>
</dbReference>
<keyword evidence="3" id="KW-1185">Reference proteome</keyword>
<dbReference type="InterPro" id="IPR015867">
    <property type="entry name" value="N-reg_PII/ATP_PRibTrfase_C"/>
</dbReference>
<gene>
    <name evidence="2" type="ORF">GCM10011358_24230</name>
</gene>
<dbReference type="RefSeq" id="WP_188528092.1">
    <property type="nucleotide sequence ID" value="NZ_BMGI01000004.1"/>
</dbReference>
<evidence type="ECO:0000313" key="3">
    <source>
        <dbReference type="Proteomes" id="UP000617355"/>
    </source>
</evidence>
<evidence type="ECO:0000256" key="1">
    <source>
        <dbReference type="ARBA" id="ARBA00015681"/>
    </source>
</evidence>
<sequence>MRSLEQKKLLTIITSKQLEEMILKKLAPHGIGGYTVVSGHGAGASGIQSGMLDIDTNILIYIILSEPRLERVLVEIDRMMDKGYRLKALVTDISILPRKPS</sequence>
<comment type="caution">
    <text evidence="2">The sequence shown here is derived from an EMBL/GenBank/DDBJ whole genome shotgun (WGS) entry which is preliminary data.</text>
</comment>
<dbReference type="Proteomes" id="UP000617355">
    <property type="component" value="Unassembled WGS sequence"/>
</dbReference>
<dbReference type="InterPro" id="IPR002187">
    <property type="entry name" value="N-reg_PII"/>
</dbReference>
<dbReference type="InterPro" id="IPR011322">
    <property type="entry name" value="N-reg_PII-like_a/b"/>
</dbReference>
<organism evidence="2 3">
    <name type="scientific">Sinisalibacter lacisalsi</name>
    <dbReference type="NCBI Taxonomy" id="1526570"/>
    <lineage>
        <taxon>Bacteria</taxon>
        <taxon>Pseudomonadati</taxon>
        <taxon>Pseudomonadota</taxon>
        <taxon>Alphaproteobacteria</taxon>
        <taxon>Rhodobacterales</taxon>
        <taxon>Roseobacteraceae</taxon>
        <taxon>Sinisalibacter</taxon>
    </lineage>
</organism>